<evidence type="ECO:0000313" key="1">
    <source>
        <dbReference type="EMBL" id="CCK77275.1"/>
    </source>
</evidence>
<name>R4YQP3_OLEAN</name>
<dbReference type="KEGG" id="oai:OLEAN_C30990"/>
<protein>
    <submittedName>
        <fullName evidence="1">5-Methylcytosine-specific restriction enzyme C</fullName>
    </submittedName>
</protein>
<sequence>MNKPYCIREFGFLVSEAHGFSESTKSDKLATNVVVLPNKAYESLMALQYSDSARDADIQPFLKPAIYRRKPALQVRNYVGVLQTACGTQIEVLPKIYNPNSGNEEEYCRSALLKMLRTLRDSPFKDAGRADIHDAKMPLLEVYISQFLALANQLVKRGIRSDYVKVQKNSKFLKGRLLVSQQIRKNSIHSERFYIEHSEYQVNRPANRLIKTALVKVAKLARSNRNQRLARELSFVFEDVPKSHDIAGDFQKVKIDRGMQHYQEVLAWTKLLLSGLGPTASAGAFNTLSLLYPMERIFEDYVAHCLHKNMPEALGEGARLKTQVGGKALINDHNDKPMFRLRPDLMAIEGDKALWVMDTKWKLINGNSRAKNYGISQSDMYQLYAYGHKYLTGDKKLMLIYPMNENFKEPLSKFTYEEDFELFVVPFDLMKGELVY</sequence>
<dbReference type="HOGENOM" id="CLU_048696_0_1_6"/>
<dbReference type="PANTHER" id="PTHR38733:SF1">
    <property type="entry name" value="TYPE IV METHYL-DIRECTED RESTRICTION ENZYME ECOKMCRBC"/>
    <property type="match status" value="1"/>
</dbReference>
<dbReference type="REBASE" id="65304">
    <property type="entry name" value="OanRB8McrBCP"/>
</dbReference>
<dbReference type="InterPro" id="IPR019292">
    <property type="entry name" value="McrC"/>
</dbReference>
<dbReference type="AlphaFoldDB" id="R4YQP3"/>
<keyword evidence="2" id="KW-1185">Reference proteome</keyword>
<dbReference type="STRING" id="698738.OLEAN_C30990"/>
<proteinExistence type="predicted"/>
<accession>R4YQP3</accession>
<evidence type="ECO:0000313" key="2">
    <source>
        <dbReference type="Proteomes" id="UP000032749"/>
    </source>
</evidence>
<dbReference type="Pfam" id="PF10117">
    <property type="entry name" value="McrBC"/>
    <property type="match status" value="1"/>
</dbReference>
<dbReference type="PANTHER" id="PTHR38733">
    <property type="entry name" value="PROTEIN MCRC"/>
    <property type="match status" value="1"/>
</dbReference>
<gene>
    <name evidence="1" type="ORF">OLEAN_C30990</name>
</gene>
<reference evidence="1 2" key="1">
    <citation type="journal article" date="2013" name="Nat. Commun.">
        <title>Genome sequence and functional genomic analysis of the oil-degrading bacterium Oleispira antarctica.</title>
        <authorList>
            <person name="Kube M."/>
            <person name="Chernikova T.N."/>
            <person name="Al-Ramahi Y."/>
            <person name="Beloqui A."/>
            <person name="Lopez-Cortez N."/>
            <person name="Guazzaroni M.E."/>
            <person name="Heipieper H.J."/>
            <person name="Klages S."/>
            <person name="Kotsyurbenko O.R."/>
            <person name="Langer I."/>
            <person name="Nechitaylo T.Y."/>
            <person name="Lunsdorf H."/>
            <person name="Fernandez M."/>
            <person name="Juarez S."/>
            <person name="Ciordia S."/>
            <person name="Singer A."/>
            <person name="Kagan O."/>
            <person name="Egorova O."/>
            <person name="Petit P.A."/>
            <person name="Stogios P."/>
            <person name="Kim Y."/>
            <person name="Tchigvintsev A."/>
            <person name="Flick R."/>
            <person name="Denaro R."/>
            <person name="Genovese M."/>
            <person name="Albar J.P."/>
            <person name="Reva O.N."/>
            <person name="Martinez-Gomariz M."/>
            <person name="Tran H."/>
            <person name="Ferrer M."/>
            <person name="Savchenko A."/>
            <person name="Yakunin A.F."/>
            <person name="Yakimov M.M."/>
            <person name="Golyshina O.V."/>
            <person name="Reinhardt R."/>
            <person name="Golyshin P.N."/>
        </authorList>
    </citation>
    <scope>NUCLEOTIDE SEQUENCE [LARGE SCALE GENOMIC DNA]</scope>
</reference>
<dbReference type="Proteomes" id="UP000032749">
    <property type="component" value="Chromosome"/>
</dbReference>
<dbReference type="EMBL" id="FO203512">
    <property type="protein sequence ID" value="CCK77275.1"/>
    <property type="molecule type" value="Genomic_DNA"/>
</dbReference>
<organism evidence="1 2">
    <name type="scientific">Oleispira antarctica RB-8</name>
    <dbReference type="NCBI Taxonomy" id="698738"/>
    <lineage>
        <taxon>Bacteria</taxon>
        <taxon>Pseudomonadati</taxon>
        <taxon>Pseudomonadota</taxon>
        <taxon>Gammaproteobacteria</taxon>
        <taxon>Oceanospirillales</taxon>
        <taxon>Oceanospirillaceae</taxon>
        <taxon>Oleispira</taxon>
    </lineage>
</organism>
<dbReference type="PATRIC" id="fig|698738.3.peg.3221"/>